<dbReference type="InterPro" id="IPR032687">
    <property type="entry name" value="AraC-type_N"/>
</dbReference>
<name>A0AAN0M6Q5_9RHOB</name>
<dbReference type="GO" id="GO:0000976">
    <property type="term" value="F:transcription cis-regulatory region binding"/>
    <property type="evidence" value="ECO:0007669"/>
    <property type="project" value="TreeGrafter"/>
</dbReference>
<feature type="domain" description="HTH araC/xylS-type" evidence="4">
    <location>
        <begin position="246"/>
        <end position="344"/>
    </location>
</feature>
<dbReference type="PANTHER" id="PTHR47894:SF1">
    <property type="entry name" value="HTH-TYPE TRANSCRIPTIONAL REGULATOR VQSM"/>
    <property type="match status" value="1"/>
</dbReference>
<dbReference type="InterPro" id="IPR018060">
    <property type="entry name" value="HTH_AraC"/>
</dbReference>
<dbReference type="SMART" id="SM00342">
    <property type="entry name" value="HTH_ARAC"/>
    <property type="match status" value="1"/>
</dbReference>
<keyword evidence="3" id="KW-0804">Transcription</keyword>
<keyword evidence="5" id="KW-0614">Plasmid</keyword>
<evidence type="ECO:0000256" key="3">
    <source>
        <dbReference type="ARBA" id="ARBA00023163"/>
    </source>
</evidence>
<dbReference type="PANTHER" id="PTHR47894">
    <property type="entry name" value="HTH-TYPE TRANSCRIPTIONAL REGULATOR GADX"/>
    <property type="match status" value="1"/>
</dbReference>
<dbReference type="PRINTS" id="PR00032">
    <property type="entry name" value="HTHARAC"/>
</dbReference>
<dbReference type="PROSITE" id="PS01124">
    <property type="entry name" value="HTH_ARAC_FAMILY_2"/>
    <property type="match status" value="1"/>
</dbReference>
<dbReference type="Gene3D" id="1.10.10.60">
    <property type="entry name" value="Homeodomain-like"/>
    <property type="match status" value="1"/>
</dbReference>
<reference evidence="5 6" key="2">
    <citation type="submission" date="2024-08" db="EMBL/GenBank/DDBJ databases">
        <title>Phylogenomic analyses of a clade within the roseobacter group suggest taxonomic reassignments of species of the genera Aestuariivita, Citreicella, Loktanella, Nautella, Pelagibaca, Ruegeria, Thalassobius, Thiobacimonas and Tropicibacter, and the proposal o.</title>
        <authorList>
            <person name="Jeon C.O."/>
        </authorList>
    </citation>
    <scope>NUCLEOTIDE SEQUENCE [LARGE SCALE GENOMIC DNA]</scope>
    <source>
        <strain evidence="5 6">SS1-5</strain>
        <plasmid evidence="5 6">pSS1-5</plasmid>
    </source>
</reference>
<reference evidence="6" key="1">
    <citation type="submission" date="2024-04" db="EMBL/GenBank/DDBJ databases">
        <title>Phylogenomic analyses of a clade within the roseobacter group suggest taxonomic reassignments of species of the genera Aestuariivita, Citreicella, Loktanella, Nautella, Pelagibaca, Ruegeria, Thalassobius, Thiobacimonas and Tropicibacter, and the proposal o.</title>
        <authorList>
            <person name="Jeon C.O."/>
        </authorList>
    </citation>
    <scope>NUCLEOTIDE SEQUENCE [LARGE SCALE GENOMIC DNA]</scope>
    <source>
        <strain evidence="6">SS1-5</strain>
        <plasmid evidence="6">pSS1-5</plasmid>
    </source>
</reference>
<keyword evidence="1" id="KW-0805">Transcription regulation</keyword>
<evidence type="ECO:0000256" key="1">
    <source>
        <dbReference type="ARBA" id="ARBA00023015"/>
    </source>
</evidence>
<dbReference type="GO" id="GO:0003700">
    <property type="term" value="F:DNA-binding transcription factor activity"/>
    <property type="evidence" value="ECO:0007669"/>
    <property type="project" value="InterPro"/>
</dbReference>
<sequence length="360" mass="40081">MSQPNVGSTRKTDPTTRWFFDTLEIAVRDRQASPSSVFGALARGAVRPERSSSYPPCKREFGSHYRAAIAYFQDEFFGLPGTRNVPNGSFRVLCQCALSGGSVRQGLTRAIRFLSIIKGIERSPVVHEGDRLIRFQLPPDPNTCDDVGYLANFGMLIWCRFASWLANTELPIVRLELVGLRDVHAVISPLVTAEHIVFESKCAAVTYRVKDLERVSSQAENTITDLIANYPLSLLRLQLEPGDTAAAVRHILARHAGSSPLTTTAISTELNTSVSTLHRRLSSQGTSVQQIKDELRTQSACVLLQEARLDLMEIAEKCGFSEVSSFHRSFRRWTGMTPVQYRQKMTLAPPEISPARYPQV</sequence>
<keyword evidence="2" id="KW-0238">DNA-binding</keyword>
<dbReference type="SUPFAM" id="SSF46689">
    <property type="entry name" value="Homeodomain-like"/>
    <property type="match status" value="1"/>
</dbReference>
<dbReference type="Pfam" id="PF12833">
    <property type="entry name" value="HTH_18"/>
    <property type="match status" value="1"/>
</dbReference>
<evidence type="ECO:0000259" key="4">
    <source>
        <dbReference type="PROSITE" id="PS01124"/>
    </source>
</evidence>
<gene>
    <name evidence="5" type="ORF">AABB31_00615</name>
</gene>
<protein>
    <submittedName>
        <fullName evidence="5">Helix-turn-helix domain-containing protein</fullName>
    </submittedName>
</protein>
<accession>A0AAN0M6Q5</accession>
<dbReference type="InterPro" id="IPR009057">
    <property type="entry name" value="Homeodomain-like_sf"/>
</dbReference>
<dbReference type="GO" id="GO:0005829">
    <property type="term" value="C:cytosol"/>
    <property type="evidence" value="ECO:0007669"/>
    <property type="project" value="TreeGrafter"/>
</dbReference>
<evidence type="ECO:0000313" key="5">
    <source>
        <dbReference type="EMBL" id="WZU65653.2"/>
    </source>
</evidence>
<dbReference type="RefSeq" id="WP_373634719.1">
    <property type="nucleotide sequence ID" value="NZ_CP151764.2"/>
</dbReference>
<dbReference type="EMBL" id="CP151764">
    <property type="protein sequence ID" value="WZU65653.2"/>
    <property type="molecule type" value="Genomic_DNA"/>
</dbReference>
<proteinExistence type="predicted"/>
<keyword evidence="6" id="KW-1185">Reference proteome</keyword>
<evidence type="ECO:0000313" key="6">
    <source>
        <dbReference type="Proteomes" id="UP001470809"/>
    </source>
</evidence>
<dbReference type="AlphaFoldDB" id="A0AAN0M6Q5"/>
<evidence type="ECO:0000256" key="2">
    <source>
        <dbReference type="ARBA" id="ARBA00023125"/>
    </source>
</evidence>
<dbReference type="KEGG" id="yrh:AABB31_00615"/>
<dbReference type="Proteomes" id="UP001470809">
    <property type="component" value="Plasmid pSS1-5"/>
</dbReference>
<organism evidence="5 6">
    <name type="scientific">Yoonia rhodophyticola</name>
    <dbReference type="NCBI Taxonomy" id="3137370"/>
    <lineage>
        <taxon>Bacteria</taxon>
        <taxon>Pseudomonadati</taxon>
        <taxon>Pseudomonadota</taxon>
        <taxon>Alphaproteobacteria</taxon>
        <taxon>Rhodobacterales</taxon>
        <taxon>Paracoccaceae</taxon>
        <taxon>Yoonia</taxon>
    </lineage>
</organism>
<dbReference type="InterPro" id="IPR020449">
    <property type="entry name" value="Tscrpt_reg_AraC-type_HTH"/>
</dbReference>
<dbReference type="Pfam" id="PF12625">
    <property type="entry name" value="Arabinose_bd"/>
    <property type="match status" value="1"/>
</dbReference>
<geneLocation type="plasmid" evidence="5 6">
    <name>pSS1-5</name>
</geneLocation>